<feature type="transmembrane region" description="Helical" evidence="1">
    <location>
        <begin position="117"/>
        <end position="135"/>
    </location>
</feature>
<feature type="transmembrane region" description="Helical" evidence="1">
    <location>
        <begin position="85"/>
        <end position="111"/>
    </location>
</feature>
<evidence type="ECO:0000313" key="3">
    <source>
        <dbReference type="Proteomes" id="UP000626109"/>
    </source>
</evidence>
<gene>
    <name evidence="2" type="ORF">PGLA2088_LOCUS16988</name>
</gene>
<keyword evidence="1" id="KW-0472">Membrane</keyword>
<accession>A0A813JAS2</accession>
<reference evidence="2" key="1">
    <citation type="submission" date="2021-02" db="EMBL/GenBank/DDBJ databases">
        <authorList>
            <person name="Dougan E. K."/>
            <person name="Rhodes N."/>
            <person name="Thang M."/>
            <person name="Chan C."/>
        </authorList>
    </citation>
    <scope>NUCLEOTIDE SEQUENCE</scope>
</reference>
<dbReference type="SUPFAM" id="SSF103473">
    <property type="entry name" value="MFS general substrate transporter"/>
    <property type="match status" value="1"/>
</dbReference>
<dbReference type="EMBL" id="CAJNNW010021991">
    <property type="protein sequence ID" value="CAE8668686.1"/>
    <property type="molecule type" value="Genomic_DNA"/>
</dbReference>
<sequence>MLNVVAVGLGGAFGKFSDNVDRRFAACLFAAGTFLPAWTLIVVGQNASGLFWSSVAKVVGSYGLTSNVMFSLLNDVTPAQDREIAAGVFFAMMCFLGVLMTAVPVLFILVLEWIPNNPVTILWGQVGMSALFFFITSQVNVNHKEEEADTHDHVQHFLDEREEPEYYVAARRCSSLRSCCR</sequence>
<comment type="caution">
    <text evidence="2">The sequence shown here is derived from an EMBL/GenBank/DDBJ whole genome shotgun (WGS) entry which is preliminary data.</text>
</comment>
<feature type="non-terminal residue" evidence="2">
    <location>
        <position position="181"/>
    </location>
</feature>
<protein>
    <submittedName>
        <fullName evidence="2">Uncharacterized protein</fullName>
    </submittedName>
</protein>
<keyword evidence="1" id="KW-1133">Transmembrane helix</keyword>
<feature type="transmembrane region" description="Helical" evidence="1">
    <location>
        <begin position="50"/>
        <end position="73"/>
    </location>
</feature>
<evidence type="ECO:0000256" key="1">
    <source>
        <dbReference type="SAM" id="Phobius"/>
    </source>
</evidence>
<proteinExistence type="predicted"/>
<name>A0A813JAS2_POLGL</name>
<organism evidence="2 3">
    <name type="scientific">Polarella glacialis</name>
    <name type="common">Dinoflagellate</name>
    <dbReference type="NCBI Taxonomy" id="89957"/>
    <lineage>
        <taxon>Eukaryota</taxon>
        <taxon>Sar</taxon>
        <taxon>Alveolata</taxon>
        <taxon>Dinophyceae</taxon>
        <taxon>Suessiales</taxon>
        <taxon>Suessiaceae</taxon>
        <taxon>Polarella</taxon>
    </lineage>
</organism>
<keyword evidence="1" id="KW-0812">Transmembrane</keyword>
<dbReference type="Proteomes" id="UP000626109">
    <property type="component" value="Unassembled WGS sequence"/>
</dbReference>
<dbReference type="InterPro" id="IPR036259">
    <property type="entry name" value="MFS_trans_sf"/>
</dbReference>
<dbReference type="AlphaFoldDB" id="A0A813JAS2"/>
<evidence type="ECO:0000313" key="2">
    <source>
        <dbReference type="EMBL" id="CAE8668686.1"/>
    </source>
</evidence>
<feature type="transmembrane region" description="Helical" evidence="1">
    <location>
        <begin position="24"/>
        <end position="44"/>
    </location>
</feature>